<evidence type="ECO:0000313" key="5">
    <source>
        <dbReference type="Proteomes" id="UP001320420"/>
    </source>
</evidence>
<feature type="coiled-coil region" evidence="1">
    <location>
        <begin position="579"/>
        <end position="613"/>
    </location>
</feature>
<protein>
    <recommendedName>
        <fullName evidence="3">UDENN domain-containing protein</fullName>
    </recommendedName>
</protein>
<dbReference type="GO" id="GO:0032483">
    <property type="term" value="P:regulation of Rab protein signal transduction"/>
    <property type="evidence" value="ECO:0007669"/>
    <property type="project" value="TreeGrafter"/>
</dbReference>
<feature type="region of interest" description="Disordered" evidence="2">
    <location>
        <begin position="754"/>
        <end position="889"/>
    </location>
</feature>
<reference evidence="4 5" key="1">
    <citation type="submission" date="2024-02" db="EMBL/GenBank/DDBJ databases">
        <title>De novo assembly and annotation of 12 fungi associated with fruit tree decline syndrome in Ontario, Canada.</title>
        <authorList>
            <person name="Sulman M."/>
            <person name="Ellouze W."/>
            <person name="Ilyukhin E."/>
        </authorList>
    </citation>
    <scope>NUCLEOTIDE SEQUENCE [LARGE SCALE GENOMIC DNA]</scope>
    <source>
        <strain evidence="4 5">M11/M66-122</strain>
    </source>
</reference>
<gene>
    <name evidence="4" type="ORF">SLS62_009256</name>
</gene>
<keyword evidence="5" id="KW-1185">Reference proteome</keyword>
<dbReference type="SMART" id="SM00799">
    <property type="entry name" value="DENN"/>
    <property type="match status" value="1"/>
</dbReference>
<dbReference type="PANTHER" id="PTHR12296">
    <property type="entry name" value="DENN DOMAIN-CONTAINING PROTEIN 4"/>
    <property type="match status" value="1"/>
</dbReference>
<dbReference type="AlphaFoldDB" id="A0AAN9UIG2"/>
<dbReference type="GO" id="GO:0031410">
    <property type="term" value="C:cytoplasmic vesicle"/>
    <property type="evidence" value="ECO:0007669"/>
    <property type="project" value="TreeGrafter"/>
</dbReference>
<dbReference type="InterPro" id="IPR051696">
    <property type="entry name" value="DENN_Domain_GEFs"/>
</dbReference>
<feature type="compositionally biased region" description="Basic and acidic residues" evidence="2">
    <location>
        <begin position="851"/>
        <end position="860"/>
    </location>
</feature>
<comment type="caution">
    <text evidence="4">The sequence shown here is derived from an EMBL/GenBank/DDBJ whole genome shotgun (WGS) entry which is preliminary data.</text>
</comment>
<feature type="domain" description="UDENN" evidence="3">
    <location>
        <begin position="47"/>
        <end position="505"/>
    </location>
</feature>
<feature type="compositionally biased region" description="Polar residues" evidence="2">
    <location>
        <begin position="807"/>
        <end position="833"/>
    </location>
</feature>
<dbReference type="InterPro" id="IPR037516">
    <property type="entry name" value="Tripartite_DENN"/>
</dbReference>
<evidence type="ECO:0000313" key="4">
    <source>
        <dbReference type="EMBL" id="KAK7747100.1"/>
    </source>
</evidence>
<proteinExistence type="predicted"/>
<name>A0AAN9UIG2_9PEZI</name>
<feature type="compositionally biased region" description="Polar residues" evidence="2">
    <location>
        <begin position="763"/>
        <end position="782"/>
    </location>
</feature>
<feature type="compositionally biased region" description="Basic and acidic residues" evidence="2">
    <location>
        <begin position="15"/>
        <end position="29"/>
    </location>
</feature>
<accession>A0AAN9UIG2</accession>
<feature type="compositionally biased region" description="Polar residues" evidence="2">
    <location>
        <begin position="30"/>
        <end position="59"/>
    </location>
</feature>
<keyword evidence="1" id="KW-0175">Coiled coil</keyword>
<sequence>MAPSLSAHPSFTRPRTSDRDARPGTRDQNDQNLIIPSRTSSLHSRITQPIPSTLSSKPQQRAPKTLTHAYMVCGVGREPSQWVKAPSPSQGKIGHMKGAVGQFWLPEILGSSPRLEQDNDIARALHAAMRDSSHTLYGICLRVWSRADEKRAETIRDLRKKTEADYYDNPDETYWIPYCLSFLSRYPLYNLLGDYLRGMWIHWNKATNLFHAEEVSRILSFPAPRLNDLVRIDMKDYALCYQFPSSPTGFQNFAMWPLWSCLSVPNIAGVIEAAISPTRRIIFVSHYPAMLTMAAETVRFCVRVYEWSGLYIPVVHARHVRELAEEPGPYILGVTAECRSLFTAPNDALVVDLDRNFVLTSSPPTALTPSQHNKFVSRLTQALNGDVTPSGVPQHYRSAYGGGKLVPAGQIIVMRGEVESIQDPEWWNQDAVMAVMDHVCEKMGRNTGLKAVFGGTVKKPLMTKVSMRHLNEIVRERNQYSRDAMEAWQDFINLKGRMDTELAKVTKRNNYLVEELEGWKQQFLKFQAFAEQLTKETQDLKVKIEGHKRENRRLGSLIDQQKDDNARLSVRLTGTEKQRDDALEALVLQQEIAEELERERKRNKKELSALQHQNMSILRQRDEARRVVLHLQSLIGGQSHHMEHLVQSLTKPDELMSEMEASLDVEEDPVANGKQSLTEADENIAKPSFSTDQGHLENLDKASKAAQRLSTASFFDVADRHLKDKTDAISHIIRNISEQCQAAVEGLALAQDAEIGPSRASRRQSNLSIAQSDDSHSASNSEAGDDGHLRSSRRASSIPPTPDLIPNRSSTSMSIASTVTTPERSSQQYNLHSVHNDIPTKIVEDDEDEFADRSEPEAPMHEPSLLAKRSRGLMHRSSGARMSALGGTR</sequence>
<organism evidence="4 5">
    <name type="scientific">Diatrype stigma</name>
    <dbReference type="NCBI Taxonomy" id="117547"/>
    <lineage>
        <taxon>Eukaryota</taxon>
        <taxon>Fungi</taxon>
        <taxon>Dikarya</taxon>
        <taxon>Ascomycota</taxon>
        <taxon>Pezizomycotina</taxon>
        <taxon>Sordariomycetes</taxon>
        <taxon>Xylariomycetidae</taxon>
        <taxon>Xylariales</taxon>
        <taxon>Diatrypaceae</taxon>
        <taxon>Diatrype</taxon>
    </lineage>
</organism>
<dbReference type="Pfam" id="PF02141">
    <property type="entry name" value="DENN"/>
    <property type="match status" value="1"/>
</dbReference>
<dbReference type="EMBL" id="JAKJXP020000094">
    <property type="protein sequence ID" value="KAK7747100.1"/>
    <property type="molecule type" value="Genomic_DNA"/>
</dbReference>
<dbReference type="Proteomes" id="UP001320420">
    <property type="component" value="Unassembled WGS sequence"/>
</dbReference>
<dbReference type="InterPro" id="IPR001194">
    <property type="entry name" value="cDENN_dom"/>
</dbReference>
<evidence type="ECO:0000256" key="1">
    <source>
        <dbReference type="SAM" id="Coils"/>
    </source>
</evidence>
<dbReference type="Gene3D" id="3.40.50.11500">
    <property type="match status" value="1"/>
</dbReference>
<feature type="region of interest" description="Disordered" evidence="2">
    <location>
        <begin position="1"/>
        <end position="62"/>
    </location>
</feature>
<evidence type="ECO:0000256" key="2">
    <source>
        <dbReference type="SAM" id="MobiDB-lite"/>
    </source>
</evidence>
<dbReference type="InterPro" id="IPR043153">
    <property type="entry name" value="DENN_C"/>
</dbReference>
<dbReference type="PROSITE" id="PS50211">
    <property type="entry name" value="DENN"/>
    <property type="match status" value="1"/>
</dbReference>
<evidence type="ECO:0000259" key="3">
    <source>
        <dbReference type="PROSITE" id="PS50211"/>
    </source>
</evidence>
<dbReference type="PANTHER" id="PTHR12296:SF31">
    <property type="entry name" value="DENN (AEX-3) DOMAIN PROTEIN (AFU_ORTHOLOGUE AFUA_6G11200)"/>
    <property type="match status" value="1"/>
</dbReference>